<feature type="transmembrane region" description="Helical" evidence="6">
    <location>
        <begin position="332"/>
        <end position="354"/>
    </location>
</feature>
<dbReference type="GO" id="GO:0022857">
    <property type="term" value="F:transmembrane transporter activity"/>
    <property type="evidence" value="ECO:0007669"/>
    <property type="project" value="InterPro"/>
</dbReference>
<evidence type="ECO:0000256" key="5">
    <source>
        <dbReference type="SAM" id="MobiDB-lite"/>
    </source>
</evidence>
<evidence type="ECO:0000256" key="6">
    <source>
        <dbReference type="SAM" id="Phobius"/>
    </source>
</evidence>
<dbReference type="GO" id="GO:0006820">
    <property type="term" value="P:monoatomic anion transport"/>
    <property type="evidence" value="ECO:0007669"/>
    <property type="project" value="TreeGrafter"/>
</dbReference>
<organism evidence="8 9">
    <name type="scientific">Nesidiocoris tenuis</name>
    <dbReference type="NCBI Taxonomy" id="355587"/>
    <lineage>
        <taxon>Eukaryota</taxon>
        <taxon>Metazoa</taxon>
        <taxon>Ecdysozoa</taxon>
        <taxon>Arthropoda</taxon>
        <taxon>Hexapoda</taxon>
        <taxon>Insecta</taxon>
        <taxon>Pterygota</taxon>
        <taxon>Neoptera</taxon>
        <taxon>Paraneoptera</taxon>
        <taxon>Hemiptera</taxon>
        <taxon>Heteroptera</taxon>
        <taxon>Panheteroptera</taxon>
        <taxon>Cimicomorpha</taxon>
        <taxon>Miridae</taxon>
        <taxon>Dicyphina</taxon>
        <taxon>Nesidiocoris</taxon>
    </lineage>
</organism>
<feature type="transmembrane region" description="Helical" evidence="6">
    <location>
        <begin position="193"/>
        <end position="216"/>
    </location>
</feature>
<dbReference type="Pfam" id="PF07690">
    <property type="entry name" value="MFS_1"/>
    <property type="match status" value="1"/>
</dbReference>
<reference evidence="8 9" key="1">
    <citation type="submission" date="2020-02" db="EMBL/GenBank/DDBJ databases">
        <authorList>
            <person name="Ferguson B K."/>
        </authorList>
    </citation>
    <scope>NUCLEOTIDE SEQUENCE [LARGE SCALE GENOMIC DNA]</scope>
</reference>
<dbReference type="Gene3D" id="1.20.1250.20">
    <property type="entry name" value="MFS general substrate transporter like domains"/>
    <property type="match status" value="1"/>
</dbReference>
<dbReference type="PANTHER" id="PTHR11662:SF280">
    <property type="entry name" value="FI21844P1-RELATED"/>
    <property type="match status" value="1"/>
</dbReference>
<feature type="transmembrane region" description="Helical" evidence="6">
    <location>
        <begin position="299"/>
        <end position="320"/>
    </location>
</feature>
<dbReference type="EMBL" id="CADCXU010035393">
    <property type="protein sequence ID" value="CAB0020524.1"/>
    <property type="molecule type" value="Genomic_DNA"/>
</dbReference>
<accession>A0A6H5HUX8</accession>
<evidence type="ECO:0000313" key="8">
    <source>
        <dbReference type="EMBL" id="CAB0020524.1"/>
    </source>
</evidence>
<evidence type="ECO:0000256" key="4">
    <source>
        <dbReference type="ARBA" id="ARBA00023136"/>
    </source>
</evidence>
<protein>
    <recommendedName>
        <fullName evidence="7">Major facilitator superfamily (MFS) profile domain-containing protein</fullName>
    </recommendedName>
</protein>
<evidence type="ECO:0000256" key="1">
    <source>
        <dbReference type="ARBA" id="ARBA00004141"/>
    </source>
</evidence>
<evidence type="ECO:0000313" key="9">
    <source>
        <dbReference type="Proteomes" id="UP000479000"/>
    </source>
</evidence>
<evidence type="ECO:0000256" key="3">
    <source>
        <dbReference type="ARBA" id="ARBA00022989"/>
    </source>
</evidence>
<dbReference type="AlphaFoldDB" id="A0A6H5HUX8"/>
<dbReference type="InterPro" id="IPR036259">
    <property type="entry name" value="MFS_trans_sf"/>
</dbReference>
<dbReference type="InterPro" id="IPR050382">
    <property type="entry name" value="MFS_Na/Anion_cotransporter"/>
</dbReference>
<feature type="domain" description="Major facilitator superfamily (MFS) profile" evidence="7">
    <location>
        <begin position="29"/>
        <end position="391"/>
    </location>
</feature>
<dbReference type="GO" id="GO:0016020">
    <property type="term" value="C:membrane"/>
    <property type="evidence" value="ECO:0007669"/>
    <property type="project" value="UniProtKB-SubCell"/>
</dbReference>
<sequence>MFCLCRDRIFFCCGESVAWISLIGTRHRQIFIIFCGLFMCYIQRANLAVGLVAMTDSTANPDFPTVQFTTYQKGLLSGVFYWGYLTSGIPLGYLADKYGSVRVMSIAGGIFCGIATIIVPYAAINWSFEVVCASRIIQGLGQGSFLPSTQSFLSKWAIPQEREYFAWVWSGCQLGTIVMTLLGGVIAESPGGWPTIFYASGGLSIAWGIFCLMYGASSPAVHKTISKEEKDYIEINFQSSSKKGKVTMYGTAAALMPVCFLNVTSTGAVVSLMLANGLNGAVYLGYLSNHLDLAPNYAGFLLGVSNALGNITSIIAPSWAGYVVEDDHNMQQWGIVFLVSALVKVFGNTVFLIFGSTTVQPWNDPDFGKTNNVMKNNGRRKSLNEEEESQI</sequence>
<dbReference type="InterPro" id="IPR011701">
    <property type="entry name" value="MFS"/>
</dbReference>
<dbReference type="PANTHER" id="PTHR11662">
    <property type="entry name" value="SOLUTE CARRIER FAMILY 17"/>
    <property type="match status" value="1"/>
</dbReference>
<comment type="subcellular location">
    <subcellularLocation>
        <location evidence="1">Membrane</location>
        <topology evidence="1">Multi-pass membrane protein</topology>
    </subcellularLocation>
</comment>
<feature type="region of interest" description="Disordered" evidence="5">
    <location>
        <begin position="365"/>
        <end position="391"/>
    </location>
</feature>
<gene>
    <name evidence="8" type="ORF">NTEN_LOCUS24097</name>
</gene>
<keyword evidence="3 6" id="KW-1133">Transmembrane helix</keyword>
<dbReference type="Proteomes" id="UP000479000">
    <property type="component" value="Unassembled WGS sequence"/>
</dbReference>
<feature type="transmembrane region" description="Helical" evidence="6">
    <location>
        <begin position="165"/>
        <end position="187"/>
    </location>
</feature>
<feature type="transmembrane region" description="Helical" evidence="6">
    <location>
        <begin position="106"/>
        <end position="124"/>
    </location>
</feature>
<keyword evidence="4 6" id="KW-0472">Membrane</keyword>
<dbReference type="PROSITE" id="PS50850">
    <property type="entry name" value="MFS"/>
    <property type="match status" value="1"/>
</dbReference>
<name>A0A6H5HUX8_9HEMI</name>
<dbReference type="InterPro" id="IPR020846">
    <property type="entry name" value="MFS_dom"/>
</dbReference>
<keyword evidence="9" id="KW-1185">Reference proteome</keyword>
<keyword evidence="2 6" id="KW-0812">Transmembrane</keyword>
<evidence type="ECO:0000256" key="2">
    <source>
        <dbReference type="ARBA" id="ARBA00022692"/>
    </source>
</evidence>
<feature type="transmembrane region" description="Helical" evidence="6">
    <location>
        <begin position="246"/>
        <end position="263"/>
    </location>
</feature>
<proteinExistence type="predicted"/>
<evidence type="ECO:0000259" key="7">
    <source>
        <dbReference type="PROSITE" id="PS50850"/>
    </source>
</evidence>
<dbReference type="SUPFAM" id="SSF103473">
    <property type="entry name" value="MFS general substrate transporter"/>
    <property type="match status" value="2"/>
</dbReference>
<feature type="transmembrane region" description="Helical" evidence="6">
    <location>
        <begin position="30"/>
        <end position="54"/>
    </location>
</feature>
<dbReference type="OrthoDB" id="2985014at2759"/>